<comment type="caution">
    <text evidence="2">The sequence shown here is derived from an EMBL/GenBank/DDBJ whole genome shotgun (WGS) entry which is preliminary data.</text>
</comment>
<sequence length="81" mass="9065">MKYIHECGRGSHPVRRGRKGGADERRSLPSSNRVMSSGACFISRYMSGQREKTDMISGPLLAPSWPLRYGLDDVLAEKEQP</sequence>
<proteinExistence type="predicted"/>
<keyword evidence="3" id="KW-1185">Reference proteome</keyword>
<gene>
    <name evidence="2" type="ORF">CEXT_273871</name>
</gene>
<dbReference type="AlphaFoldDB" id="A0AAV4NRU4"/>
<organism evidence="2 3">
    <name type="scientific">Caerostris extrusa</name>
    <name type="common">Bark spider</name>
    <name type="synonym">Caerostris bankana</name>
    <dbReference type="NCBI Taxonomy" id="172846"/>
    <lineage>
        <taxon>Eukaryota</taxon>
        <taxon>Metazoa</taxon>
        <taxon>Ecdysozoa</taxon>
        <taxon>Arthropoda</taxon>
        <taxon>Chelicerata</taxon>
        <taxon>Arachnida</taxon>
        <taxon>Araneae</taxon>
        <taxon>Araneomorphae</taxon>
        <taxon>Entelegynae</taxon>
        <taxon>Araneoidea</taxon>
        <taxon>Araneidae</taxon>
        <taxon>Caerostris</taxon>
    </lineage>
</organism>
<name>A0AAV4NRU4_CAEEX</name>
<evidence type="ECO:0000313" key="2">
    <source>
        <dbReference type="EMBL" id="GIX86396.1"/>
    </source>
</evidence>
<feature type="region of interest" description="Disordered" evidence="1">
    <location>
        <begin position="1"/>
        <end position="32"/>
    </location>
</feature>
<evidence type="ECO:0000313" key="3">
    <source>
        <dbReference type="Proteomes" id="UP001054945"/>
    </source>
</evidence>
<reference evidence="2 3" key="1">
    <citation type="submission" date="2021-06" db="EMBL/GenBank/DDBJ databases">
        <title>Caerostris extrusa draft genome.</title>
        <authorList>
            <person name="Kono N."/>
            <person name="Arakawa K."/>
        </authorList>
    </citation>
    <scope>NUCLEOTIDE SEQUENCE [LARGE SCALE GENOMIC DNA]</scope>
</reference>
<evidence type="ECO:0000256" key="1">
    <source>
        <dbReference type="SAM" id="MobiDB-lite"/>
    </source>
</evidence>
<dbReference type="EMBL" id="BPLR01021138">
    <property type="protein sequence ID" value="GIX86396.1"/>
    <property type="molecule type" value="Genomic_DNA"/>
</dbReference>
<protein>
    <submittedName>
        <fullName evidence="2">Uncharacterized protein</fullName>
    </submittedName>
</protein>
<dbReference type="Proteomes" id="UP001054945">
    <property type="component" value="Unassembled WGS sequence"/>
</dbReference>
<accession>A0AAV4NRU4</accession>